<dbReference type="RefSeq" id="WP_012842593.1">
    <property type="nucleotide sequence ID" value="NC_013501.1"/>
</dbReference>
<dbReference type="eggNOG" id="COG0355">
    <property type="taxonomic scope" value="Bacteria"/>
</dbReference>
<dbReference type="Pfam" id="PF00401">
    <property type="entry name" value="ATP-synt_DE"/>
    <property type="match status" value="1"/>
</dbReference>
<accession>D0MK68</accession>
<dbReference type="OrthoDB" id="5294255at2"/>
<dbReference type="Gene3D" id="1.20.5.440">
    <property type="entry name" value="ATP synthase delta/epsilon subunit, C-terminal domain"/>
    <property type="match status" value="1"/>
</dbReference>
<evidence type="ECO:0000256" key="4">
    <source>
        <dbReference type="ARBA" id="ARBA00011648"/>
    </source>
</evidence>
<evidence type="ECO:0000256" key="6">
    <source>
        <dbReference type="ARBA" id="ARBA00023065"/>
    </source>
</evidence>
<evidence type="ECO:0000256" key="1">
    <source>
        <dbReference type="ARBA" id="ARBA00003543"/>
    </source>
</evidence>
<evidence type="ECO:0000256" key="2">
    <source>
        <dbReference type="ARBA" id="ARBA00004202"/>
    </source>
</evidence>
<gene>
    <name evidence="10" type="primary">atpC</name>
    <name evidence="15" type="ordered locus">Rmar_0072</name>
</gene>
<dbReference type="CDD" id="cd12152">
    <property type="entry name" value="F1-ATPase_delta"/>
    <property type="match status" value="1"/>
</dbReference>
<dbReference type="PANTHER" id="PTHR13822">
    <property type="entry name" value="ATP SYNTHASE DELTA/EPSILON CHAIN"/>
    <property type="match status" value="1"/>
</dbReference>
<dbReference type="EMBL" id="CP001807">
    <property type="protein sequence ID" value="ACY46981.1"/>
    <property type="molecule type" value="Genomic_DNA"/>
</dbReference>
<dbReference type="SUPFAM" id="SSF51344">
    <property type="entry name" value="Epsilon subunit of F1F0-ATP synthase N-terminal domain"/>
    <property type="match status" value="1"/>
</dbReference>
<evidence type="ECO:0000256" key="11">
    <source>
        <dbReference type="RuleBase" id="RU003656"/>
    </source>
</evidence>
<comment type="subcellular location">
    <subcellularLocation>
        <location evidence="10">Cell inner membrane</location>
        <topology evidence="10">Peripheral membrane protein</topology>
    </subcellularLocation>
    <subcellularLocation>
        <location evidence="2">Cell membrane</location>
        <topology evidence="2">Peripheral membrane protein</topology>
    </subcellularLocation>
</comment>
<sequence length="142" mass="15423">MARTLFVEIVAPDRRVFRGEALSVRAPGVEGSFEVLYNHAPMVAAITVGPIFVTTPSGERITFATSGGFVEVLGNTVTILAETAEPASEIDVERARAAEQRALERLQKAQTPEERAEAEAALERARNRLRVAMGQVGQRIHP</sequence>
<dbReference type="HAMAP" id="MF_00530">
    <property type="entry name" value="ATP_synth_epsil_bac"/>
    <property type="match status" value="1"/>
</dbReference>
<name>D0MK68_RHOM4</name>
<evidence type="ECO:0000256" key="3">
    <source>
        <dbReference type="ARBA" id="ARBA00005712"/>
    </source>
</evidence>
<comment type="subunit">
    <text evidence="4 10 11">F-type ATPases have 2 components, CF(1) - the catalytic core - and CF(0) - the membrane proton channel. CF(1) has five subunits: alpha(3), beta(3), gamma(1), delta(1), epsilon(1). CF(0) has three main subunits: a, b and c.</text>
</comment>
<keyword evidence="9 10" id="KW-0066">ATP synthesis</keyword>
<protein>
    <recommendedName>
        <fullName evidence="10">ATP synthase epsilon chain</fullName>
    </recommendedName>
    <alternativeName>
        <fullName evidence="10">ATP synthase F1 sector epsilon subunit</fullName>
    </alternativeName>
    <alternativeName>
        <fullName evidence="10">F-ATPase epsilon subunit</fullName>
    </alternativeName>
</protein>
<keyword evidence="10" id="KW-0997">Cell inner membrane</keyword>
<dbReference type="Gene3D" id="2.60.15.10">
    <property type="entry name" value="F0F1 ATP synthase delta/epsilon subunit, N-terminal"/>
    <property type="match status" value="1"/>
</dbReference>
<keyword evidence="10" id="KW-0375">Hydrogen ion transport</keyword>
<dbReference type="InterPro" id="IPR020546">
    <property type="entry name" value="ATP_synth_F1_dsu/esu_N"/>
</dbReference>
<dbReference type="Pfam" id="PF02823">
    <property type="entry name" value="ATP-synt_DE_N"/>
    <property type="match status" value="1"/>
</dbReference>
<dbReference type="InterPro" id="IPR001469">
    <property type="entry name" value="ATP_synth_F1_dsu/esu"/>
</dbReference>
<dbReference type="GO" id="GO:0005886">
    <property type="term" value="C:plasma membrane"/>
    <property type="evidence" value="ECO:0007669"/>
    <property type="project" value="UniProtKB-SubCell"/>
</dbReference>
<dbReference type="InterPro" id="IPR020547">
    <property type="entry name" value="ATP_synth_F1_esu_C"/>
</dbReference>
<dbReference type="Proteomes" id="UP000002221">
    <property type="component" value="Chromosome"/>
</dbReference>
<dbReference type="AlphaFoldDB" id="D0MK68"/>
<feature type="domain" description="ATP synthase F1 complex delta/epsilon subunit N-terminal" evidence="14">
    <location>
        <begin position="6"/>
        <end position="84"/>
    </location>
</feature>
<evidence type="ECO:0000259" key="13">
    <source>
        <dbReference type="Pfam" id="PF00401"/>
    </source>
</evidence>
<comment type="similarity">
    <text evidence="3 10 11">Belongs to the ATPase epsilon chain family.</text>
</comment>
<keyword evidence="10" id="KW-1003">Cell membrane</keyword>
<evidence type="ECO:0000256" key="5">
    <source>
        <dbReference type="ARBA" id="ARBA00022448"/>
    </source>
</evidence>
<dbReference type="GO" id="GO:0045259">
    <property type="term" value="C:proton-transporting ATP synthase complex"/>
    <property type="evidence" value="ECO:0007669"/>
    <property type="project" value="UniProtKB-KW"/>
</dbReference>
<evidence type="ECO:0000256" key="10">
    <source>
        <dbReference type="HAMAP-Rule" id="MF_00530"/>
    </source>
</evidence>
<dbReference type="NCBIfam" id="TIGR01216">
    <property type="entry name" value="ATP_synt_epsi"/>
    <property type="match status" value="1"/>
</dbReference>
<dbReference type="PANTHER" id="PTHR13822:SF10">
    <property type="entry name" value="ATP SYNTHASE EPSILON CHAIN, CHLOROPLASTIC"/>
    <property type="match status" value="1"/>
</dbReference>
<proteinExistence type="inferred from homology"/>
<dbReference type="InterPro" id="IPR036794">
    <property type="entry name" value="ATP_F1_dsu/esu_C_sf"/>
</dbReference>
<feature type="coiled-coil region" evidence="12">
    <location>
        <begin position="108"/>
        <end position="135"/>
    </location>
</feature>
<dbReference type="SUPFAM" id="SSF46604">
    <property type="entry name" value="Epsilon subunit of F1F0-ATP synthase C-terminal domain"/>
    <property type="match status" value="1"/>
</dbReference>
<evidence type="ECO:0000256" key="7">
    <source>
        <dbReference type="ARBA" id="ARBA00023136"/>
    </source>
</evidence>
<evidence type="ECO:0000256" key="8">
    <source>
        <dbReference type="ARBA" id="ARBA00023196"/>
    </source>
</evidence>
<evidence type="ECO:0000313" key="16">
    <source>
        <dbReference type="Proteomes" id="UP000002221"/>
    </source>
</evidence>
<keyword evidence="16" id="KW-1185">Reference proteome</keyword>
<dbReference type="KEGG" id="rmr:Rmar_0072"/>
<keyword evidence="6 10" id="KW-0406">Ion transport</keyword>
<dbReference type="InterPro" id="IPR036771">
    <property type="entry name" value="ATPsynth_dsu/esu_N"/>
</dbReference>
<dbReference type="HOGENOM" id="CLU_084338_1_1_10"/>
<evidence type="ECO:0000259" key="14">
    <source>
        <dbReference type="Pfam" id="PF02823"/>
    </source>
</evidence>
<evidence type="ECO:0000256" key="9">
    <source>
        <dbReference type="ARBA" id="ARBA00023310"/>
    </source>
</evidence>
<keyword evidence="7 10" id="KW-0472">Membrane</keyword>
<keyword evidence="8 10" id="KW-0139">CF(1)</keyword>
<keyword evidence="12" id="KW-0175">Coiled coil</keyword>
<dbReference type="GO" id="GO:0005524">
    <property type="term" value="F:ATP binding"/>
    <property type="evidence" value="ECO:0007669"/>
    <property type="project" value="UniProtKB-UniRule"/>
</dbReference>
<dbReference type="GO" id="GO:0046933">
    <property type="term" value="F:proton-transporting ATP synthase activity, rotational mechanism"/>
    <property type="evidence" value="ECO:0007669"/>
    <property type="project" value="UniProtKB-UniRule"/>
</dbReference>
<organism evidence="15 16">
    <name type="scientific">Rhodothermus marinus (strain ATCC 43812 / DSM 4252 / R-10)</name>
    <name type="common">Rhodothermus obamensis</name>
    <dbReference type="NCBI Taxonomy" id="518766"/>
    <lineage>
        <taxon>Bacteria</taxon>
        <taxon>Pseudomonadati</taxon>
        <taxon>Rhodothermota</taxon>
        <taxon>Rhodothermia</taxon>
        <taxon>Rhodothermales</taxon>
        <taxon>Rhodothermaceae</taxon>
        <taxon>Rhodothermus</taxon>
    </lineage>
</organism>
<comment type="function">
    <text evidence="1 10">Produces ATP from ADP in the presence of a proton gradient across the membrane.</text>
</comment>
<dbReference type="STRING" id="518766.Rmar_0072"/>
<reference evidence="15 16" key="1">
    <citation type="journal article" date="2009" name="Stand. Genomic Sci.">
        <title>Complete genome sequence of Rhodothermus marinus type strain (R-10).</title>
        <authorList>
            <person name="Nolan M."/>
            <person name="Tindall B.J."/>
            <person name="Pomrenke H."/>
            <person name="Lapidus A."/>
            <person name="Copeland A."/>
            <person name="Glavina Del Rio T."/>
            <person name="Lucas S."/>
            <person name="Chen F."/>
            <person name="Tice H."/>
            <person name="Cheng J.F."/>
            <person name="Saunders E."/>
            <person name="Han C."/>
            <person name="Bruce D."/>
            <person name="Goodwin L."/>
            <person name="Chain P."/>
            <person name="Pitluck S."/>
            <person name="Ovchinikova G."/>
            <person name="Pati A."/>
            <person name="Ivanova N."/>
            <person name="Mavromatis K."/>
            <person name="Chen A."/>
            <person name="Palaniappan K."/>
            <person name="Land M."/>
            <person name="Hauser L."/>
            <person name="Chang Y.J."/>
            <person name="Jeffries C.D."/>
            <person name="Brettin T."/>
            <person name="Goker M."/>
            <person name="Bristow J."/>
            <person name="Eisen J.A."/>
            <person name="Markowitz V."/>
            <person name="Hugenholtz P."/>
            <person name="Kyrpides N.C."/>
            <person name="Klenk H.P."/>
            <person name="Detter J.C."/>
        </authorList>
    </citation>
    <scope>NUCLEOTIDE SEQUENCE [LARGE SCALE GENOMIC DNA]</scope>
    <source>
        <strain evidence="16">ATCC 43812 / DSM 4252 / R-10</strain>
    </source>
</reference>
<feature type="domain" description="ATP synthase epsilon subunit C-terminal" evidence="13">
    <location>
        <begin position="89"/>
        <end position="132"/>
    </location>
</feature>
<evidence type="ECO:0000313" key="15">
    <source>
        <dbReference type="EMBL" id="ACY46981.1"/>
    </source>
</evidence>
<evidence type="ECO:0000256" key="12">
    <source>
        <dbReference type="SAM" id="Coils"/>
    </source>
</evidence>
<dbReference type="NCBIfam" id="NF009980">
    <property type="entry name" value="PRK13446.1"/>
    <property type="match status" value="1"/>
</dbReference>
<keyword evidence="5 10" id="KW-0813">Transport</keyword>